<evidence type="ECO:0000313" key="3">
    <source>
        <dbReference type="Proteomes" id="UP000194761"/>
    </source>
</evidence>
<feature type="transmembrane region" description="Helical" evidence="1">
    <location>
        <begin position="37"/>
        <end position="58"/>
    </location>
</feature>
<keyword evidence="1" id="KW-0812">Transmembrane</keyword>
<feature type="transmembrane region" description="Helical" evidence="1">
    <location>
        <begin position="113"/>
        <end position="132"/>
    </location>
</feature>
<keyword evidence="3" id="KW-1185">Reference proteome</keyword>
<comment type="caution">
    <text evidence="2">The sequence shown here is derived from an EMBL/GenBank/DDBJ whole genome shotgun (WGS) entry which is preliminary data.</text>
</comment>
<protein>
    <submittedName>
        <fullName evidence="2">Uncharacterized protein</fullName>
    </submittedName>
</protein>
<keyword evidence="1" id="KW-0472">Membrane</keyword>
<reference evidence="2 3" key="1">
    <citation type="submission" date="2017-05" db="EMBL/GenBank/DDBJ databases">
        <title>Biotechnological potential of actinobacteria isolated from South African environments.</title>
        <authorList>
            <person name="Le Roes-Hill M."/>
            <person name="Prins A."/>
            <person name="Durrell K.A."/>
        </authorList>
    </citation>
    <scope>NUCLEOTIDE SEQUENCE [LARGE SCALE GENOMIC DNA]</scope>
    <source>
        <strain evidence="2">M26</strain>
    </source>
</reference>
<evidence type="ECO:0000256" key="1">
    <source>
        <dbReference type="SAM" id="Phobius"/>
    </source>
</evidence>
<dbReference type="AlphaFoldDB" id="A0A243RLW5"/>
<organism evidence="2 3">
    <name type="scientific">Streptosporangium minutum</name>
    <dbReference type="NCBI Taxonomy" id="569862"/>
    <lineage>
        <taxon>Bacteria</taxon>
        <taxon>Bacillati</taxon>
        <taxon>Actinomycetota</taxon>
        <taxon>Actinomycetes</taxon>
        <taxon>Streptosporangiales</taxon>
        <taxon>Streptosporangiaceae</taxon>
        <taxon>Streptosporangium</taxon>
    </lineage>
</organism>
<sequence length="242" mass="26354">MLVKVADWIVDQYEQLQRWVSEQFDDDPRKADAVKTWIVIACVVAVTITVILLIWLVVTVLGGLTLAVAQGLAAGLGWALERVADWNLTEVVTEPVHDYITAHAAGLPAGAEAIWSAWTLTGPILWLICLLTKSWGARLAWVLYGAGTVAMVYSASPVGGQLLAGGVAVVYWAVLSVFVFRRIGRRPVVHVHPAPDVATPLQQLRRQLDEQLSEVRARIGRMEGAGDELAARRAGSRDDEDS</sequence>
<dbReference type="RefSeq" id="WP_086573408.1">
    <property type="nucleotide sequence ID" value="NZ_NGFP01000070.1"/>
</dbReference>
<evidence type="ECO:0000313" key="2">
    <source>
        <dbReference type="EMBL" id="OUC95880.1"/>
    </source>
</evidence>
<dbReference type="Proteomes" id="UP000194761">
    <property type="component" value="Unassembled WGS sequence"/>
</dbReference>
<gene>
    <name evidence="2" type="ORF">CA984_17055</name>
</gene>
<name>A0A243RLW5_9ACTN</name>
<proteinExistence type="predicted"/>
<keyword evidence="1" id="KW-1133">Transmembrane helix</keyword>
<dbReference type="EMBL" id="NGFP01000070">
    <property type="protein sequence ID" value="OUC95880.1"/>
    <property type="molecule type" value="Genomic_DNA"/>
</dbReference>
<feature type="transmembrane region" description="Helical" evidence="1">
    <location>
        <begin position="162"/>
        <end position="180"/>
    </location>
</feature>
<feature type="transmembrane region" description="Helical" evidence="1">
    <location>
        <begin position="139"/>
        <end position="156"/>
    </location>
</feature>
<accession>A0A243RLW5</accession>